<keyword evidence="3" id="KW-1133">Transmembrane helix</keyword>
<dbReference type="SUPFAM" id="SSF101148">
    <property type="entry name" value="Plant invertase/pectin methylesterase inhibitor"/>
    <property type="match status" value="1"/>
</dbReference>
<dbReference type="AlphaFoldDB" id="A0A817BHC1"/>
<organism evidence="6">
    <name type="scientific">Brassica napus</name>
    <name type="common">Rape</name>
    <dbReference type="NCBI Taxonomy" id="3708"/>
    <lineage>
        <taxon>Eukaryota</taxon>
        <taxon>Viridiplantae</taxon>
        <taxon>Streptophyta</taxon>
        <taxon>Embryophyta</taxon>
        <taxon>Tracheophyta</taxon>
        <taxon>Spermatophyta</taxon>
        <taxon>Magnoliopsida</taxon>
        <taxon>eudicotyledons</taxon>
        <taxon>Gunneridae</taxon>
        <taxon>Pentapetalae</taxon>
        <taxon>rosids</taxon>
        <taxon>malvids</taxon>
        <taxon>Brassicales</taxon>
        <taxon>Brassicaceae</taxon>
        <taxon>Brassiceae</taxon>
        <taxon>Brassica</taxon>
    </lineage>
</organism>
<protein>
    <submittedName>
        <fullName evidence="6">(rape) hypothetical protein</fullName>
    </submittedName>
</protein>
<feature type="chain" id="PRO_5032267702" evidence="4">
    <location>
        <begin position="25"/>
        <end position="301"/>
    </location>
</feature>
<sequence length="301" mass="34195">MSQFLYSLTLVFVFLASANTQITADTSPSYSKNHKMFVKTACNSTTYPDKCYKSLSSYSSTIKSDPIKLCTTALKLNVNSAKEAASVISKLLKKSQKSAAGRKNKMLPEKLILRDCLEEMRDTIVELKQAITEMKTLRDGDSVPEHMTNVRTWVSAALTDEGTCTDGFEEIKVNKETKKKVLPALIVDGSLFDGDEVLAANYGYFERHYEWNESGNRSQFSLKRGIFGLIRILSLLRFNCSRRNIELLYEKYLVIHTQNRCVLLLWIPTIVSIFYIYFDSSHALLRTLCLKGLIIKFSVKK</sequence>
<dbReference type="CDD" id="cd15798">
    <property type="entry name" value="PMEI-like_3"/>
    <property type="match status" value="1"/>
</dbReference>
<feature type="domain" description="Pectinesterase inhibitor" evidence="5">
    <location>
        <begin position="33"/>
        <end position="186"/>
    </location>
</feature>
<gene>
    <name evidence="6" type="ORF">DARMORV10_A10P09490.1</name>
</gene>
<dbReference type="PANTHER" id="PTHR31080">
    <property type="entry name" value="PECTINESTERASE INHIBITOR-LIKE"/>
    <property type="match status" value="1"/>
</dbReference>
<reference evidence="6" key="1">
    <citation type="submission" date="2021-01" db="EMBL/GenBank/DDBJ databases">
        <authorList>
            <consortium name="Genoscope - CEA"/>
            <person name="William W."/>
        </authorList>
    </citation>
    <scope>NUCLEOTIDE SEQUENCE</scope>
</reference>
<dbReference type="SMART" id="SM00856">
    <property type="entry name" value="PMEI"/>
    <property type="match status" value="1"/>
</dbReference>
<dbReference type="Gene3D" id="1.20.140.40">
    <property type="entry name" value="Invertase/pectin methylesterase inhibitor family protein"/>
    <property type="match status" value="1"/>
</dbReference>
<evidence type="ECO:0000313" key="6">
    <source>
        <dbReference type="EMBL" id="CAF2322556.1"/>
    </source>
</evidence>
<evidence type="ECO:0000259" key="5">
    <source>
        <dbReference type="SMART" id="SM00856"/>
    </source>
</evidence>
<dbReference type="Pfam" id="PF04043">
    <property type="entry name" value="PMEI"/>
    <property type="match status" value="1"/>
</dbReference>
<keyword evidence="3" id="KW-0472">Membrane</keyword>
<evidence type="ECO:0000256" key="2">
    <source>
        <dbReference type="ARBA" id="ARBA00038471"/>
    </source>
</evidence>
<feature type="signal peptide" evidence="4">
    <location>
        <begin position="1"/>
        <end position="24"/>
    </location>
</feature>
<accession>A0A817BHC1</accession>
<dbReference type="NCBIfam" id="TIGR01614">
    <property type="entry name" value="PME_inhib"/>
    <property type="match status" value="1"/>
</dbReference>
<evidence type="ECO:0000256" key="1">
    <source>
        <dbReference type="ARBA" id="ARBA00022729"/>
    </source>
</evidence>
<keyword evidence="1 4" id="KW-0732">Signal</keyword>
<proteinExistence type="inferred from homology"/>
<dbReference type="GO" id="GO:0004857">
    <property type="term" value="F:enzyme inhibitor activity"/>
    <property type="evidence" value="ECO:0007669"/>
    <property type="project" value="InterPro"/>
</dbReference>
<dbReference type="EMBL" id="HG994364">
    <property type="protein sequence ID" value="CAF2322556.1"/>
    <property type="molecule type" value="Genomic_DNA"/>
</dbReference>
<evidence type="ECO:0000256" key="3">
    <source>
        <dbReference type="SAM" id="Phobius"/>
    </source>
</evidence>
<comment type="similarity">
    <text evidence="2">Belongs to the PMEI family.</text>
</comment>
<dbReference type="Proteomes" id="UP001295469">
    <property type="component" value="Chromosome A10"/>
</dbReference>
<keyword evidence="3" id="KW-0812">Transmembrane</keyword>
<name>A0A817BHC1_BRANA</name>
<feature type="transmembrane region" description="Helical" evidence="3">
    <location>
        <begin position="261"/>
        <end position="278"/>
    </location>
</feature>
<dbReference type="InterPro" id="IPR006501">
    <property type="entry name" value="Pectinesterase_inhib_dom"/>
</dbReference>
<dbReference type="InterPro" id="IPR035513">
    <property type="entry name" value="Invertase/methylesterase_inhib"/>
</dbReference>
<dbReference type="PANTHER" id="PTHR31080:SF15">
    <property type="entry name" value="INVERTASE"/>
    <property type="match status" value="1"/>
</dbReference>
<evidence type="ECO:0000256" key="4">
    <source>
        <dbReference type="SAM" id="SignalP"/>
    </source>
</evidence>
<dbReference type="InterPro" id="IPR051955">
    <property type="entry name" value="PME_Inhibitor"/>
</dbReference>